<keyword evidence="2" id="KW-0695">RNA-directed DNA polymerase</keyword>
<dbReference type="InterPro" id="IPR005135">
    <property type="entry name" value="Endo/exonuclease/phosphatase"/>
</dbReference>
<name>A0A8X6U0V0_NEPPI</name>
<gene>
    <name evidence="2" type="primary">pol_1983</name>
    <name evidence="2" type="ORF">NPIL_254001</name>
</gene>
<keyword evidence="3" id="KW-1185">Reference proteome</keyword>
<proteinExistence type="predicted"/>
<protein>
    <submittedName>
        <fullName evidence="2">RNA-directed DNA polymerase from mobile element jockey</fullName>
    </submittedName>
</protein>
<dbReference type="Pfam" id="PF03372">
    <property type="entry name" value="Exo_endo_phos"/>
    <property type="match status" value="1"/>
</dbReference>
<dbReference type="AlphaFoldDB" id="A0A8X6U0V0"/>
<dbReference type="InterPro" id="IPR036691">
    <property type="entry name" value="Endo/exonu/phosph_ase_sf"/>
</dbReference>
<feature type="domain" description="Endonuclease/exonuclease/phosphatase" evidence="1">
    <location>
        <begin position="12"/>
        <end position="193"/>
    </location>
</feature>
<dbReference type="EMBL" id="BMAW01118155">
    <property type="protein sequence ID" value="GFT78305.1"/>
    <property type="molecule type" value="Genomic_DNA"/>
</dbReference>
<dbReference type="PANTHER" id="PTHR33273">
    <property type="entry name" value="DOMAIN-CONTAINING PROTEIN, PUTATIVE-RELATED"/>
    <property type="match status" value="1"/>
</dbReference>
<dbReference type="SUPFAM" id="SSF56219">
    <property type="entry name" value="DNase I-like"/>
    <property type="match status" value="1"/>
</dbReference>
<reference evidence="2" key="1">
    <citation type="submission" date="2020-08" db="EMBL/GenBank/DDBJ databases">
        <title>Multicomponent nature underlies the extraordinary mechanical properties of spider dragline silk.</title>
        <authorList>
            <person name="Kono N."/>
            <person name="Nakamura H."/>
            <person name="Mori M."/>
            <person name="Yoshida Y."/>
            <person name="Ohtoshi R."/>
            <person name="Malay A.D."/>
            <person name="Moran D.A.P."/>
            <person name="Tomita M."/>
            <person name="Numata K."/>
            <person name="Arakawa K."/>
        </authorList>
    </citation>
    <scope>NUCLEOTIDE SEQUENCE</scope>
</reference>
<sequence length="255" mass="28871">MTSQRQQIKIQSWNCSSIRNKILEFQDFISEIDPDIIALQETRLAPAFHFNLANYTTHRTDRSTHAGGGTAVLIKNSIPHHSTPLQTTIIKGTAITLERSHNSSITIVSAYKSPRKPLLTQDLQNLFSNRRDVLVTGDLNAKYHIWNPLGNNRQGKQLYEYAQKNNLKITAPTQPTRITHRFNNAIIDLCVSKGIDQITAESIPALSSDHNPVLFTINIDDLTRKSINAIHFTNWNKFQLQLKHLLPGNPKSLSY</sequence>
<organism evidence="2 3">
    <name type="scientific">Nephila pilipes</name>
    <name type="common">Giant wood spider</name>
    <name type="synonym">Nephila maculata</name>
    <dbReference type="NCBI Taxonomy" id="299642"/>
    <lineage>
        <taxon>Eukaryota</taxon>
        <taxon>Metazoa</taxon>
        <taxon>Ecdysozoa</taxon>
        <taxon>Arthropoda</taxon>
        <taxon>Chelicerata</taxon>
        <taxon>Arachnida</taxon>
        <taxon>Araneae</taxon>
        <taxon>Araneomorphae</taxon>
        <taxon>Entelegynae</taxon>
        <taxon>Araneoidea</taxon>
        <taxon>Nephilidae</taxon>
        <taxon>Nephila</taxon>
    </lineage>
</organism>
<keyword evidence="2" id="KW-0548">Nucleotidyltransferase</keyword>
<evidence type="ECO:0000313" key="2">
    <source>
        <dbReference type="EMBL" id="GFT78305.1"/>
    </source>
</evidence>
<keyword evidence="2" id="KW-0808">Transferase</keyword>
<dbReference type="Proteomes" id="UP000887013">
    <property type="component" value="Unassembled WGS sequence"/>
</dbReference>
<evidence type="ECO:0000313" key="3">
    <source>
        <dbReference type="Proteomes" id="UP000887013"/>
    </source>
</evidence>
<dbReference type="OrthoDB" id="6436748at2759"/>
<comment type="caution">
    <text evidence="2">The sequence shown here is derived from an EMBL/GenBank/DDBJ whole genome shotgun (WGS) entry which is preliminary data.</text>
</comment>
<dbReference type="PANTHER" id="PTHR33273:SF2">
    <property type="entry name" value="ENDONUCLEASE_EXONUCLEASE_PHOSPHATASE DOMAIN-CONTAINING PROTEIN"/>
    <property type="match status" value="1"/>
</dbReference>
<evidence type="ECO:0000259" key="1">
    <source>
        <dbReference type="Pfam" id="PF03372"/>
    </source>
</evidence>
<dbReference type="GO" id="GO:0003964">
    <property type="term" value="F:RNA-directed DNA polymerase activity"/>
    <property type="evidence" value="ECO:0007669"/>
    <property type="project" value="UniProtKB-KW"/>
</dbReference>
<accession>A0A8X6U0V0</accession>
<dbReference type="Gene3D" id="3.60.10.10">
    <property type="entry name" value="Endonuclease/exonuclease/phosphatase"/>
    <property type="match status" value="1"/>
</dbReference>